<evidence type="ECO:0000313" key="4">
    <source>
        <dbReference type="Proteomes" id="UP000528322"/>
    </source>
</evidence>
<comment type="caution">
    <text evidence="3">The sequence shown here is derived from an EMBL/GenBank/DDBJ whole genome shotgun (WGS) entry which is preliminary data.</text>
</comment>
<reference evidence="3 4" key="1">
    <citation type="submission" date="2020-08" db="EMBL/GenBank/DDBJ databases">
        <title>Genomic Encyclopedia of Type Strains, Phase IV (KMG-IV): sequencing the most valuable type-strain genomes for metagenomic binning, comparative biology and taxonomic classification.</title>
        <authorList>
            <person name="Goeker M."/>
        </authorList>
    </citation>
    <scope>NUCLEOTIDE SEQUENCE [LARGE SCALE GENOMIC DNA]</scope>
    <source>
        <strain evidence="3 4">DSM 22071</strain>
    </source>
</reference>
<proteinExistence type="predicted"/>
<keyword evidence="4" id="KW-1185">Reference proteome</keyword>
<feature type="compositionally biased region" description="Polar residues" evidence="2">
    <location>
        <begin position="214"/>
        <end position="224"/>
    </location>
</feature>
<gene>
    <name evidence="3" type="ORF">HNR37_001147</name>
</gene>
<dbReference type="AlphaFoldDB" id="A0A7W7Y4E1"/>
<keyword evidence="1" id="KW-0175">Coiled coil</keyword>
<dbReference type="GO" id="GO:0051301">
    <property type="term" value="P:cell division"/>
    <property type="evidence" value="ECO:0007669"/>
    <property type="project" value="UniProtKB-KW"/>
</dbReference>
<dbReference type="InterPro" id="IPR007793">
    <property type="entry name" value="DivIVA_fam"/>
</dbReference>
<protein>
    <submittedName>
        <fullName evidence="3">Cell division initiation protein</fullName>
    </submittedName>
</protein>
<sequence>MEPAIPEFETAFRGYDKEQVEGYITDLQEKIIQLNQHNHDLQERLDAIIGDEKMIKDTLYQAQRYTENVKREADDHKRQVMEEASSLQKKLREEVEQKRQFMEHGLQEMMNRYSSALKELKFVFNSGVVFTEQMEAKYRRLCSDVKADGKQEDETRFALLDTDSSAENKSEDDDLDPLLSAFGESLTDPDEQVENSRQVPEERETEKAARDSDSGNSISTSGEGQYSEEELDRFLRSLRDGEDEKKS</sequence>
<evidence type="ECO:0000256" key="1">
    <source>
        <dbReference type="SAM" id="Coils"/>
    </source>
</evidence>
<feature type="compositionally biased region" description="Basic and acidic residues" evidence="2">
    <location>
        <begin position="199"/>
        <end position="213"/>
    </location>
</feature>
<evidence type="ECO:0000256" key="2">
    <source>
        <dbReference type="SAM" id="MobiDB-lite"/>
    </source>
</evidence>
<keyword evidence="3" id="KW-0131">Cell cycle</keyword>
<dbReference type="EMBL" id="JACHID010000006">
    <property type="protein sequence ID" value="MBB5021833.1"/>
    <property type="molecule type" value="Genomic_DNA"/>
</dbReference>
<evidence type="ECO:0000313" key="3">
    <source>
        <dbReference type="EMBL" id="MBB5021833.1"/>
    </source>
</evidence>
<feature type="coiled-coil region" evidence="1">
    <location>
        <begin position="70"/>
        <end position="112"/>
    </location>
</feature>
<dbReference type="Proteomes" id="UP000528322">
    <property type="component" value="Unassembled WGS sequence"/>
</dbReference>
<organism evidence="3 4">
    <name type="scientific">Desulfurispira natronophila</name>
    <dbReference type="NCBI Taxonomy" id="682562"/>
    <lineage>
        <taxon>Bacteria</taxon>
        <taxon>Pseudomonadati</taxon>
        <taxon>Chrysiogenota</taxon>
        <taxon>Chrysiogenia</taxon>
        <taxon>Chrysiogenales</taxon>
        <taxon>Chrysiogenaceae</taxon>
        <taxon>Desulfurispira</taxon>
    </lineage>
</organism>
<feature type="region of interest" description="Disordered" evidence="2">
    <location>
        <begin position="161"/>
        <end position="247"/>
    </location>
</feature>
<dbReference type="RefSeq" id="WP_183731264.1">
    <property type="nucleotide sequence ID" value="NZ_JACHID010000006.1"/>
</dbReference>
<feature type="compositionally biased region" description="Basic and acidic residues" evidence="2">
    <location>
        <begin position="232"/>
        <end position="247"/>
    </location>
</feature>
<dbReference type="Gene3D" id="6.10.250.660">
    <property type="match status" value="1"/>
</dbReference>
<dbReference type="Pfam" id="PF05103">
    <property type="entry name" value="DivIVA"/>
    <property type="match status" value="1"/>
</dbReference>
<name>A0A7W7Y4E1_9BACT</name>
<keyword evidence="3" id="KW-0132">Cell division</keyword>
<accession>A0A7W7Y4E1</accession>